<reference evidence="1" key="1">
    <citation type="submission" date="2023-05" db="EMBL/GenBank/DDBJ databases">
        <authorList>
            <consortium name="ELIXIR-Norway"/>
        </authorList>
    </citation>
    <scope>NUCLEOTIDE SEQUENCE</scope>
</reference>
<dbReference type="EMBL" id="OX596109">
    <property type="protein sequence ID" value="CAN0266278.1"/>
    <property type="molecule type" value="Genomic_DNA"/>
</dbReference>
<protein>
    <submittedName>
        <fullName evidence="1">Uncharacterized protein</fullName>
    </submittedName>
</protein>
<evidence type="ECO:0000313" key="1">
    <source>
        <dbReference type="EMBL" id="CAN0266278.1"/>
    </source>
</evidence>
<sequence length="225" mass="24056">MGGRCSQAQEAVASGSGRDLLLPVAHSSIATSTQLFDCNRAERGLVDEPPPVLMPDMEMQLRVDIATKPEIPSMPLQGGEPGGVPTRSPCHLRAQAYGGRVDHAREGPTRPPSPAVMERAPCPSLRCIHVGVCPRRRCGCQKRCVLTSPHWGFLLRLVRRPSGLFSWSARSVGLTATLMRPVVTPQAWHCPALGVAESPMLRSTGPPEVDSEGSALSVVLTADQS</sequence>
<evidence type="ECO:0000313" key="2">
    <source>
        <dbReference type="Proteomes" id="UP001162501"/>
    </source>
</evidence>
<reference evidence="1" key="2">
    <citation type="submission" date="2025-03" db="EMBL/GenBank/DDBJ databases">
        <authorList>
            <consortium name="ELIXIR-Norway"/>
            <consortium name="Elixir Norway"/>
        </authorList>
    </citation>
    <scope>NUCLEOTIDE SEQUENCE</scope>
</reference>
<gene>
    <name evidence="1" type="ORF">MRATA1EN22A_LOCUS14591</name>
</gene>
<dbReference type="Proteomes" id="UP001162501">
    <property type="component" value="Chromosome 25"/>
</dbReference>
<accession>A0AC59Z7D7</accession>
<organism evidence="1 2">
    <name type="scientific">Rangifer tarandus platyrhynchus</name>
    <name type="common">Svalbard reindeer</name>
    <dbReference type="NCBI Taxonomy" id="3082113"/>
    <lineage>
        <taxon>Eukaryota</taxon>
        <taxon>Metazoa</taxon>
        <taxon>Chordata</taxon>
        <taxon>Craniata</taxon>
        <taxon>Vertebrata</taxon>
        <taxon>Euteleostomi</taxon>
        <taxon>Mammalia</taxon>
        <taxon>Eutheria</taxon>
        <taxon>Laurasiatheria</taxon>
        <taxon>Artiodactyla</taxon>
        <taxon>Ruminantia</taxon>
        <taxon>Pecora</taxon>
        <taxon>Cervidae</taxon>
        <taxon>Odocoileinae</taxon>
        <taxon>Rangifer</taxon>
    </lineage>
</organism>
<proteinExistence type="predicted"/>
<name>A0AC59Z7D7_RANTA</name>